<feature type="transmembrane region" description="Helical" evidence="7">
    <location>
        <begin position="403"/>
        <end position="423"/>
    </location>
</feature>
<gene>
    <name evidence="11" type="ORF">D4764_03G0012310</name>
</gene>
<feature type="transmembrane region" description="Helical" evidence="7">
    <location>
        <begin position="185"/>
        <end position="205"/>
    </location>
</feature>
<dbReference type="GO" id="GO:0016020">
    <property type="term" value="C:membrane"/>
    <property type="evidence" value="ECO:0007669"/>
    <property type="project" value="UniProtKB-SubCell"/>
</dbReference>
<feature type="coiled-coil region" evidence="6">
    <location>
        <begin position="457"/>
        <end position="493"/>
    </location>
</feature>
<feature type="transmembrane region" description="Helical" evidence="7">
    <location>
        <begin position="335"/>
        <end position="359"/>
    </location>
</feature>
<reference evidence="11 12" key="1">
    <citation type="submission" date="2019-04" db="EMBL/GenBank/DDBJ databases">
        <title>Chromosome genome assembly for Takifugu flavidus.</title>
        <authorList>
            <person name="Xiao S."/>
        </authorList>
    </citation>
    <scope>NUCLEOTIDE SEQUENCE [LARGE SCALE GENOMIC DNA]</scope>
    <source>
        <strain evidence="11">HTHZ2018</strain>
        <tissue evidence="11">Muscle</tissue>
    </source>
</reference>
<dbReference type="InterPro" id="IPR019336">
    <property type="entry name" value="GPR180/TMEM145_TM"/>
</dbReference>
<protein>
    <submittedName>
        <fullName evidence="11">Integral membrane protein GPR180</fullName>
    </submittedName>
</protein>
<feature type="transmembrane region" description="Helical" evidence="7">
    <location>
        <begin position="217"/>
        <end position="238"/>
    </location>
</feature>
<evidence type="ECO:0000256" key="2">
    <source>
        <dbReference type="ARBA" id="ARBA00022692"/>
    </source>
</evidence>
<feature type="chain" id="PRO_5023100919" evidence="8">
    <location>
        <begin position="21"/>
        <end position="493"/>
    </location>
</feature>
<evidence type="ECO:0000256" key="3">
    <source>
        <dbReference type="ARBA" id="ARBA00022989"/>
    </source>
</evidence>
<dbReference type="Proteomes" id="UP000324091">
    <property type="component" value="Chromosome 3"/>
</dbReference>
<evidence type="ECO:0000256" key="8">
    <source>
        <dbReference type="SAM" id="SignalP"/>
    </source>
</evidence>
<evidence type="ECO:0000313" key="11">
    <source>
        <dbReference type="EMBL" id="TWW64223.1"/>
    </source>
</evidence>
<evidence type="ECO:0000259" key="9">
    <source>
        <dbReference type="Pfam" id="PF10192"/>
    </source>
</evidence>
<dbReference type="Pfam" id="PF14981">
    <property type="entry name" value="FAM165"/>
    <property type="match status" value="1"/>
</dbReference>
<evidence type="ECO:0000256" key="1">
    <source>
        <dbReference type="ARBA" id="ARBA00004141"/>
    </source>
</evidence>
<feature type="domain" description="GPR180-like N-terminal" evidence="10">
    <location>
        <begin position="22"/>
        <end position="48"/>
    </location>
</feature>
<keyword evidence="6" id="KW-0175">Coiled coil</keyword>
<feature type="transmembrane region" description="Helical" evidence="7">
    <location>
        <begin position="379"/>
        <end position="396"/>
    </location>
</feature>
<evidence type="ECO:0000256" key="6">
    <source>
        <dbReference type="SAM" id="Coils"/>
    </source>
</evidence>
<keyword evidence="3 7" id="KW-1133">Transmembrane helix</keyword>
<dbReference type="PANTHER" id="PTHR23252:SF29">
    <property type="entry name" value="INTEGRAL MEMBRANE PROTEIN GPR180"/>
    <property type="match status" value="1"/>
</dbReference>
<keyword evidence="12" id="KW-1185">Reference proteome</keyword>
<dbReference type="AlphaFoldDB" id="A0A5C6NAS7"/>
<dbReference type="Pfam" id="PF10192">
    <property type="entry name" value="GPR180-TMEM145_TM"/>
    <property type="match status" value="1"/>
</dbReference>
<dbReference type="EMBL" id="RHFK02000016">
    <property type="protein sequence ID" value="TWW64223.1"/>
    <property type="molecule type" value="Genomic_DNA"/>
</dbReference>
<sequence length="493" mass="55718">MSPVLAALLTVILFSPGAHGKTITGYFRSESARRQNGQYITRFMYQGNVNDGDKEEESVVVMMHRGSGGLLVCQLQNPSLATEKESRLLLYQNLESDLDNLSCTEKLAKAQFAISLSAEEHNQTIPHQFSPTAWKVVYADRYTCQQSAVIPSHADLTFTVLLFNADSAGNPLEHFSAEEAGLQTFYFLLLLAYFIACCIYVQPLYQALRKGGPMHMVLRVLTMALALQGCSALCNYIHLARYSRDGVGIPVMGSLAEFWDMVSQVSMLYMILSLCMGWTLSRNRKSQTRPLQWEQTPASTAVAVSGVITQGVLLLWEQYSESESEHHSYHSQQSLAGLLLMALRVLLALLLASVLYQIISTERSTLKRDFYLCFTKGCFLWFLCHPILFLTSVIFNQHQREKVVTIGVILCQSISMVILYQLFLSRSLYWEVLDNVPVLLYILALKTLLLCLAFAGVKIYQNKKEEEALKKKQQEKRRLAQQTQELLDNLKQD</sequence>
<dbReference type="InterPro" id="IPR047831">
    <property type="entry name" value="GPR180/TMEM145"/>
</dbReference>
<feature type="domain" description="GPR180-like N-terminal" evidence="10">
    <location>
        <begin position="59"/>
        <end position="146"/>
    </location>
</feature>
<dbReference type="GO" id="GO:0007186">
    <property type="term" value="P:G protein-coupled receptor signaling pathway"/>
    <property type="evidence" value="ECO:0007669"/>
    <property type="project" value="InterPro"/>
</dbReference>
<evidence type="ECO:0000313" key="12">
    <source>
        <dbReference type="Proteomes" id="UP000324091"/>
    </source>
</evidence>
<keyword evidence="2 7" id="KW-0812">Transmembrane</keyword>
<accession>A0A5C6NAS7</accession>
<evidence type="ECO:0000259" key="10">
    <source>
        <dbReference type="Pfam" id="PF21870"/>
    </source>
</evidence>
<feature type="transmembrane region" description="Helical" evidence="7">
    <location>
        <begin position="438"/>
        <end position="460"/>
    </location>
</feature>
<name>A0A5C6NAS7_9TELE</name>
<evidence type="ECO:0000256" key="7">
    <source>
        <dbReference type="SAM" id="Phobius"/>
    </source>
</evidence>
<dbReference type="InterPro" id="IPR042125">
    <property type="entry name" value="SMIM11"/>
</dbReference>
<keyword evidence="4 7" id="KW-0472">Membrane</keyword>
<keyword evidence="5" id="KW-0325">Glycoprotein</keyword>
<evidence type="ECO:0000256" key="4">
    <source>
        <dbReference type="ARBA" id="ARBA00023136"/>
    </source>
</evidence>
<comment type="subcellular location">
    <subcellularLocation>
        <location evidence="1">Membrane</location>
        <topology evidence="1">Multi-pass membrane protein</topology>
    </subcellularLocation>
</comment>
<evidence type="ECO:0000256" key="5">
    <source>
        <dbReference type="ARBA" id="ARBA00023180"/>
    </source>
</evidence>
<feature type="domain" description="GPR180/TMEM145 transmembrane" evidence="9">
    <location>
        <begin position="189"/>
        <end position="419"/>
    </location>
</feature>
<dbReference type="Pfam" id="PF21870">
    <property type="entry name" value="GP180_GOLD"/>
    <property type="match status" value="2"/>
</dbReference>
<dbReference type="PANTHER" id="PTHR23252">
    <property type="entry name" value="INTIMAL THICKNESS RECEPTOR-RELATED"/>
    <property type="match status" value="1"/>
</dbReference>
<proteinExistence type="predicted"/>
<dbReference type="InterPro" id="IPR053880">
    <property type="entry name" value="GPR180-like_N"/>
</dbReference>
<dbReference type="GO" id="GO:0019236">
    <property type="term" value="P:response to pheromone"/>
    <property type="evidence" value="ECO:0007669"/>
    <property type="project" value="InterPro"/>
</dbReference>
<keyword evidence="8" id="KW-0732">Signal</keyword>
<feature type="transmembrane region" description="Helical" evidence="7">
    <location>
        <begin position="258"/>
        <end position="280"/>
    </location>
</feature>
<feature type="signal peptide" evidence="8">
    <location>
        <begin position="1"/>
        <end position="20"/>
    </location>
</feature>
<comment type="caution">
    <text evidence="11">The sequence shown here is derived from an EMBL/GenBank/DDBJ whole genome shotgun (WGS) entry which is preliminary data.</text>
</comment>
<organism evidence="11 12">
    <name type="scientific">Takifugu flavidus</name>
    <name type="common">sansaifugu</name>
    <dbReference type="NCBI Taxonomy" id="433684"/>
    <lineage>
        <taxon>Eukaryota</taxon>
        <taxon>Metazoa</taxon>
        <taxon>Chordata</taxon>
        <taxon>Craniata</taxon>
        <taxon>Vertebrata</taxon>
        <taxon>Euteleostomi</taxon>
        <taxon>Actinopterygii</taxon>
        <taxon>Neopterygii</taxon>
        <taxon>Teleostei</taxon>
        <taxon>Neoteleostei</taxon>
        <taxon>Acanthomorphata</taxon>
        <taxon>Eupercaria</taxon>
        <taxon>Tetraodontiformes</taxon>
        <taxon>Tetradontoidea</taxon>
        <taxon>Tetraodontidae</taxon>
        <taxon>Takifugu</taxon>
    </lineage>
</organism>